<comment type="similarity">
    <text evidence="1">Belongs to the eukaryotic ribosomal protein eL19 family.</text>
</comment>
<accession>A0AAW1KJI5</accession>
<keyword evidence="2 8" id="KW-0689">Ribosomal protein</keyword>
<dbReference type="CDD" id="cd01417">
    <property type="entry name" value="Ribosomal_L19e_E"/>
    <property type="match status" value="1"/>
</dbReference>
<evidence type="ECO:0000256" key="4">
    <source>
        <dbReference type="ARBA" id="ARBA00035217"/>
    </source>
</evidence>
<gene>
    <name evidence="8" type="ORF">QE152_g22884</name>
</gene>
<dbReference type="Gene3D" id="1.10.1650.10">
    <property type="match status" value="1"/>
</dbReference>
<comment type="caution">
    <text evidence="8">The sequence shown here is derived from an EMBL/GenBank/DDBJ whole genome shotgun (WGS) entry which is preliminary data.</text>
</comment>
<dbReference type="GO" id="GO:0003735">
    <property type="term" value="F:structural constituent of ribosome"/>
    <property type="evidence" value="ECO:0007669"/>
    <property type="project" value="InterPro"/>
</dbReference>
<dbReference type="Pfam" id="PF25476">
    <property type="entry name" value="Ribosomal_L19e_C"/>
    <property type="match status" value="1"/>
</dbReference>
<organism evidence="8 9">
    <name type="scientific">Popillia japonica</name>
    <name type="common">Japanese beetle</name>
    <dbReference type="NCBI Taxonomy" id="7064"/>
    <lineage>
        <taxon>Eukaryota</taxon>
        <taxon>Metazoa</taxon>
        <taxon>Ecdysozoa</taxon>
        <taxon>Arthropoda</taxon>
        <taxon>Hexapoda</taxon>
        <taxon>Insecta</taxon>
        <taxon>Pterygota</taxon>
        <taxon>Neoptera</taxon>
        <taxon>Endopterygota</taxon>
        <taxon>Coleoptera</taxon>
        <taxon>Polyphaga</taxon>
        <taxon>Scarabaeiformia</taxon>
        <taxon>Scarabaeidae</taxon>
        <taxon>Rutelinae</taxon>
        <taxon>Popillia</taxon>
    </lineage>
</organism>
<dbReference type="NCBIfam" id="NF006343">
    <property type="entry name" value="PRK08570.1"/>
    <property type="match status" value="1"/>
</dbReference>
<dbReference type="Pfam" id="PF01280">
    <property type="entry name" value="Ribosomal_L19e"/>
    <property type="match status" value="1"/>
</dbReference>
<dbReference type="GO" id="GO:0003723">
    <property type="term" value="F:RNA binding"/>
    <property type="evidence" value="ECO:0007669"/>
    <property type="project" value="InterPro"/>
</dbReference>
<feature type="region of interest" description="Disordered" evidence="6">
    <location>
        <begin position="190"/>
        <end position="212"/>
    </location>
</feature>
<dbReference type="SMART" id="SM01416">
    <property type="entry name" value="Ribosomal_L19e"/>
    <property type="match status" value="1"/>
</dbReference>
<evidence type="ECO:0000259" key="7">
    <source>
        <dbReference type="SMART" id="SM01416"/>
    </source>
</evidence>
<proteinExistence type="inferred from homology"/>
<evidence type="ECO:0000313" key="9">
    <source>
        <dbReference type="Proteomes" id="UP001458880"/>
    </source>
</evidence>
<dbReference type="GO" id="GO:0006412">
    <property type="term" value="P:translation"/>
    <property type="evidence" value="ECO:0007669"/>
    <property type="project" value="InterPro"/>
</dbReference>
<feature type="domain" description="Large ribosomal subunit protein eL19" evidence="7">
    <location>
        <begin position="3"/>
        <end position="146"/>
    </location>
</feature>
<dbReference type="SUPFAM" id="SSF48140">
    <property type="entry name" value="Ribosomal protein L19 (L19e)"/>
    <property type="match status" value="1"/>
</dbReference>
<dbReference type="InterPro" id="IPR057260">
    <property type="entry name" value="Ribosomal_L19e_C"/>
</dbReference>
<dbReference type="InterPro" id="IPR057259">
    <property type="entry name" value="Ribosomal_L19e"/>
</dbReference>
<dbReference type="GO" id="GO:0022625">
    <property type="term" value="C:cytosolic large ribosomal subunit"/>
    <property type="evidence" value="ECO:0007669"/>
    <property type="project" value="InterPro"/>
</dbReference>
<evidence type="ECO:0000256" key="6">
    <source>
        <dbReference type="SAM" id="MobiDB-lite"/>
    </source>
</evidence>
<dbReference type="InterPro" id="IPR000196">
    <property type="entry name" value="Ribosomal_eL19_dom"/>
</dbReference>
<dbReference type="PANTHER" id="PTHR10722">
    <property type="entry name" value="60S RIBOSOMAL PROTEIN L19"/>
    <property type="match status" value="1"/>
</dbReference>
<evidence type="ECO:0000256" key="5">
    <source>
        <dbReference type="ARBA" id="ARBA00035324"/>
    </source>
</evidence>
<protein>
    <recommendedName>
        <fullName evidence="4">Large ribosomal subunit protein eL19</fullName>
    </recommendedName>
    <alternativeName>
        <fullName evidence="5">60S ribosomal protein L19</fullName>
    </alternativeName>
</protein>
<dbReference type="AlphaFoldDB" id="A0AAW1KJI5"/>
<dbReference type="Proteomes" id="UP001458880">
    <property type="component" value="Unassembled WGS sequence"/>
</dbReference>
<evidence type="ECO:0000256" key="3">
    <source>
        <dbReference type="ARBA" id="ARBA00023274"/>
    </source>
</evidence>
<keyword evidence="3" id="KW-0687">Ribonucleoprotein</keyword>
<name>A0AAW1KJI5_POPJA</name>
<evidence type="ECO:0000256" key="2">
    <source>
        <dbReference type="ARBA" id="ARBA00022980"/>
    </source>
</evidence>
<dbReference type="InterPro" id="IPR035970">
    <property type="entry name" value="60S_ribosomal_eL19_sf"/>
</dbReference>
<dbReference type="InterPro" id="IPR033935">
    <property type="entry name" value="Ribosomal_eL19_euk"/>
</dbReference>
<dbReference type="Gene3D" id="1.10.1200.240">
    <property type="match status" value="1"/>
</dbReference>
<sequence>MSSLKLQKRLAASIKGCGLKKIWMDPNEIVEIAGANTRQAIRRLLKDGFIISKPETVHSKYRIRRNTDARFKGRHSGFGKRKGTAEARTPKKKLWTTRMQVLRRFLKRYRNAKKIDKHLYGKLYMKVKGNYFKNKRVMLEYIFKKKASISRAKLLADQAEAHRRRVKEARKRREHRIAIRKANALKEAVDGQPTVEVPEKQEVKKEHIKKKK</sequence>
<keyword evidence="9" id="KW-1185">Reference proteome</keyword>
<dbReference type="EMBL" id="JASPKY010000223">
    <property type="protein sequence ID" value="KAK9719060.1"/>
    <property type="molecule type" value="Genomic_DNA"/>
</dbReference>
<reference evidence="8 9" key="1">
    <citation type="journal article" date="2024" name="BMC Genomics">
        <title>De novo assembly and annotation of Popillia japonica's genome with initial clues to its potential as an invasive pest.</title>
        <authorList>
            <person name="Cucini C."/>
            <person name="Boschi S."/>
            <person name="Funari R."/>
            <person name="Cardaioli E."/>
            <person name="Iannotti N."/>
            <person name="Marturano G."/>
            <person name="Paoli F."/>
            <person name="Bruttini M."/>
            <person name="Carapelli A."/>
            <person name="Frati F."/>
            <person name="Nardi F."/>
        </authorList>
    </citation>
    <scope>NUCLEOTIDE SEQUENCE [LARGE SCALE GENOMIC DNA]</scope>
    <source>
        <strain evidence="8">DMR45628</strain>
    </source>
</reference>
<dbReference type="InterPro" id="IPR039547">
    <property type="entry name" value="Ribosomal_eL19"/>
</dbReference>
<dbReference type="FunFam" id="1.10.1650.10:FF:000001">
    <property type="entry name" value="Ribosomal protein L19"/>
    <property type="match status" value="1"/>
</dbReference>
<dbReference type="InterPro" id="IPR015972">
    <property type="entry name" value="Ribosomal_eL19_dom1"/>
</dbReference>
<evidence type="ECO:0000256" key="1">
    <source>
        <dbReference type="ARBA" id="ARBA00011082"/>
    </source>
</evidence>
<dbReference type="FunFam" id="1.10.1200.240:FF:000001">
    <property type="entry name" value="Ribosomal protein L19"/>
    <property type="match status" value="1"/>
</dbReference>
<evidence type="ECO:0000313" key="8">
    <source>
        <dbReference type="EMBL" id="KAK9719060.1"/>
    </source>
</evidence>